<dbReference type="GO" id="GO:0005654">
    <property type="term" value="C:nucleoplasm"/>
    <property type="evidence" value="ECO:0007669"/>
    <property type="project" value="UniProtKB-ARBA"/>
</dbReference>
<feature type="compositionally biased region" description="Basic and acidic residues" evidence="10">
    <location>
        <begin position="873"/>
        <end position="884"/>
    </location>
</feature>
<feature type="region of interest" description="Disordered" evidence="10">
    <location>
        <begin position="597"/>
        <end position="674"/>
    </location>
</feature>
<dbReference type="InterPro" id="IPR051571">
    <property type="entry name" value="N-CoR_corepressor"/>
</dbReference>
<proteinExistence type="inferred from homology"/>
<dbReference type="GO" id="GO:0032991">
    <property type="term" value="C:protein-containing complex"/>
    <property type="evidence" value="ECO:0007669"/>
    <property type="project" value="UniProtKB-ARBA"/>
</dbReference>
<evidence type="ECO:0000256" key="8">
    <source>
        <dbReference type="ARBA" id="ARBA00023242"/>
    </source>
</evidence>
<reference evidence="13" key="1">
    <citation type="submission" date="2020-08" db="EMBL/GenBank/DDBJ databases">
        <title>Spodoptera exigua strain:BAW_Kor-Di-RS1 Genome sequencing and assembly.</title>
        <authorList>
            <person name="Kim J."/>
            <person name="Nam H.Y."/>
            <person name="Kwon M."/>
            <person name="Choi J.H."/>
            <person name="Cho S.R."/>
            <person name="Kim G.-H."/>
        </authorList>
    </citation>
    <scope>NUCLEOTIDE SEQUENCE</scope>
    <source>
        <strain evidence="13">BAW_Kor-Di-RS1</strain>
        <tissue evidence="13">Whole-body</tissue>
    </source>
</reference>
<evidence type="ECO:0000259" key="12">
    <source>
        <dbReference type="PROSITE" id="PS51294"/>
    </source>
</evidence>
<dbReference type="GO" id="GO:0008270">
    <property type="term" value="F:zinc ion binding"/>
    <property type="evidence" value="ECO:0007669"/>
    <property type="project" value="UniProtKB-KW"/>
</dbReference>
<dbReference type="Pfam" id="PF15784">
    <property type="entry name" value="GPS2_interact"/>
    <property type="match status" value="1"/>
</dbReference>
<dbReference type="PANTHER" id="PTHR13992:SF39">
    <property type="entry name" value="SMRTER, ISOFORM G"/>
    <property type="match status" value="1"/>
</dbReference>
<dbReference type="InterPro" id="IPR009057">
    <property type="entry name" value="Homeodomain-like_sf"/>
</dbReference>
<keyword evidence="4" id="KW-0863">Zinc-finger</keyword>
<dbReference type="InterPro" id="IPR031557">
    <property type="entry name" value="N-CoR_GPS2_interact"/>
</dbReference>
<dbReference type="GO" id="GO:0006357">
    <property type="term" value="P:regulation of transcription by RNA polymerase II"/>
    <property type="evidence" value="ECO:0007669"/>
    <property type="project" value="TreeGrafter"/>
</dbReference>
<evidence type="ECO:0000256" key="2">
    <source>
        <dbReference type="ARBA" id="ARBA00010097"/>
    </source>
</evidence>
<feature type="domain" description="SANT" evidence="11">
    <location>
        <begin position="247"/>
        <end position="298"/>
    </location>
</feature>
<feature type="compositionally biased region" description="Low complexity" evidence="10">
    <location>
        <begin position="397"/>
        <end position="417"/>
    </location>
</feature>
<comment type="similarity">
    <text evidence="2">Belongs to the N-CoR nuclear receptor corepressors family.</text>
</comment>
<evidence type="ECO:0000256" key="5">
    <source>
        <dbReference type="ARBA" id="ARBA00022833"/>
    </source>
</evidence>
<dbReference type="InterPro" id="IPR017884">
    <property type="entry name" value="SANT_dom"/>
</dbReference>
<accession>A0A835G5N3</accession>
<dbReference type="SUPFAM" id="SSF46689">
    <property type="entry name" value="Homeodomain-like"/>
    <property type="match status" value="1"/>
</dbReference>
<protein>
    <recommendedName>
        <fullName evidence="15">Nuclear receptor corepressor 1</fullName>
    </recommendedName>
</protein>
<dbReference type="InterPro" id="IPR017930">
    <property type="entry name" value="Myb_dom"/>
</dbReference>
<dbReference type="PANTHER" id="PTHR13992">
    <property type="entry name" value="NUCLEAR RECEPTOR CO-REPRESSOR RELATED NCOR"/>
    <property type="match status" value="1"/>
</dbReference>
<dbReference type="PROSITE" id="PS51294">
    <property type="entry name" value="HTH_MYB"/>
    <property type="match status" value="1"/>
</dbReference>
<dbReference type="GO" id="GO:0003677">
    <property type="term" value="F:DNA binding"/>
    <property type="evidence" value="ECO:0007669"/>
    <property type="project" value="UniProtKB-KW"/>
</dbReference>
<evidence type="ECO:0000259" key="11">
    <source>
        <dbReference type="PROSITE" id="PS51293"/>
    </source>
</evidence>
<gene>
    <name evidence="13" type="ORF">HW555_012109</name>
</gene>
<evidence type="ECO:0000256" key="1">
    <source>
        <dbReference type="ARBA" id="ARBA00004123"/>
    </source>
</evidence>
<dbReference type="Pfam" id="PF00249">
    <property type="entry name" value="Myb_DNA-binding"/>
    <property type="match status" value="2"/>
</dbReference>
<evidence type="ECO:0000256" key="9">
    <source>
        <dbReference type="SAM" id="Coils"/>
    </source>
</evidence>
<dbReference type="Gene3D" id="1.10.10.60">
    <property type="entry name" value="Homeodomain-like"/>
    <property type="match status" value="2"/>
</dbReference>
<evidence type="ECO:0000313" key="14">
    <source>
        <dbReference type="Proteomes" id="UP000648187"/>
    </source>
</evidence>
<keyword evidence="5" id="KW-0862">Zinc</keyword>
<evidence type="ECO:0000256" key="4">
    <source>
        <dbReference type="ARBA" id="ARBA00022771"/>
    </source>
</evidence>
<feature type="compositionally biased region" description="Pro residues" evidence="10">
    <location>
        <begin position="386"/>
        <end position="396"/>
    </location>
</feature>
<feature type="compositionally biased region" description="Low complexity" evidence="10">
    <location>
        <begin position="899"/>
        <end position="911"/>
    </location>
</feature>
<comment type="subcellular location">
    <subcellularLocation>
        <location evidence="1">Nucleus</location>
    </subcellularLocation>
</comment>
<keyword evidence="8" id="KW-0539">Nucleus</keyword>
<feature type="region of interest" description="Disordered" evidence="10">
    <location>
        <begin position="782"/>
        <end position="920"/>
    </location>
</feature>
<feature type="coiled-coil region" evidence="9">
    <location>
        <begin position="106"/>
        <end position="159"/>
    </location>
</feature>
<feature type="compositionally biased region" description="Low complexity" evidence="10">
    <location>
        <begin position="363"/>
        <end position="385"/>
    </location>
</feature>
<evidence type="ECO:0000256" key="10">
    <source>
        <dbReference type="SAM" id="MobiDB-lite"/>
    </source>
</evidence>
<feature type="compositionally biased region" description="Basic residues" evidence="10">
    <location>
        <begin position="302"/>
        <end position="312"/>
    </location>
</feature>
<feature type="compositionally biased region" description="Pro residues" evidence="10">
    <location>
        <begin position="627"/>
        <end position="636"/>
    </location>
</feature>
<dbReference type="AlphaFoldDB" id="A0A835G5N3"/>
<dbReference type="Proteomes" id="UP000648187">
    <property type="component" value="Unassembled WGS sequence"/>
</dbReference>
<feature type="region of interest" description="Disordered" evidence="10">
    <location>
        <begin position="935"/>
        <end position="965"/>
    </location>
</feature>
<dbReference type="EMBL" id="JACKWZ010000408">
    <property type="protein sequence ID" value="KAF9408087.1"/>
    <property type="molecule type" value="Genomic_DNA"/>
</dbReference>
<evidence type="ECO:0000256" key="6">
    <source>
        <dbReference type="ARBA" id="ARBA00023054"/>
    </source>
</evidence>
<evidence type="ECO:0000313" key="13">
    <source>
        <dbReference type="EMBL" id="KAF9408087.1"/>
    </source>
</evidence>
<feature type="compositionally biased region" description="Low complexity" evidence="10">
    <location>
        <begin position="601"/>
        <end position="626"/>
    </location>
</feature>
<sequence>VDREMALSESTLSKLKKKQEELEQTASKPARAEEPEETVPRHRSLAQCVYAENRKKISMDNKRQMQASSAHAVLSHLGPPVLYPLYNQPQDTEIYHENIRRHRTFRKRLAEHIRKLKLEAEKREDALAEAYSRRAADWLRRVERIEQGQKRKAKDARNREFFEKVFPELRKQREERERFNRLGARVKSEAELEEIADGLHEQEHEDKKMRSLTVVPPLLRDPSDTTPVYIDTNRRCMDMEAEHKELQLRNVWSQAERELFREKYLQHPKNFGQIASFLPRKSVRDCVRFYYLSKKAENYKQLLRKPRQRRSARNPPRAQPEPELPAGVTTRLQRSQAVSLGTTARTENKEQSMEESMPQVTDPVTCIPIPTAAPAQPPRSELTRTPPLPPSPPPASSAPTPVTSTPTPLSVAGSPAAAPTPPAVDVPLPPATTAEVTLTITPVSAVHYGLKEEAVGARVCEACHSRCVRSRYTRCPVPTCPGPKVSPKRLRHLPPRWHDLSLEQKRPLMEEFEIPSELSKCCFVCHKTITKRLEALVEGGSAPEPTEEEAARFRALLREHGTAWDRIAAVSGRTPASLKAFYFTYRRKLQLDTLVADRPASARCSSSEDSALSSADTDTASGGSPARAPPAQPAPAPRTDAVAPRRPRRDEYDSSATETADEENDAPSAKIVPPTSIPTAVSAATSCSPVTVVSSGTTTVPVVNRMTGAPQTVRDVVLNLIEISLTKDMPSQHPGIKHQIKVTSACASGREALATLSVVNSSHVGAAGAGGAASPQRAATITPVAHVAPSNDKDVYRNSTEYRPQQERESPNQYNSKPKTVGAPPRPQVKASPNPKGSITLGTPVETRFEPHRNPPEPKTGSITAGTPVHPHHLPDKRTLEFYKRRSPGGPGAYYAATSSQPRPQSPSFSPTGYTRNPYGPEQRQIIMADFITSQQMHSGARRDRERAASPQGARGIPAVPTTRCPISNTAPLPSTCLPTPASAAAARFMAQKFPLGSQFTLMMTVVFQQMMDRRVQSQPQYIERDRQLQMQRRDAIVFLLQQNLTNAADNYVVIKDIFLGILNECLVNFFLVDLLSNLHCLATFKNKFLINASYSVSSQDGERRMIQSVTYSTPGKPRAQTPHHIDRKDANRFTVGNSEGYVAGSAEEWKRRDAPKHAPYLEPVSPPDNHPANRNNSNRRYSCVGSSSVGVGVGVGSGVGGSGAGGGVLTAFDYVTNRIVEVMRSDADERAKPLAFPTTAYAYPYSALNVQAAGDGEFV</sequence>
<keyword evidence="14" id="KW-1185">Reference proteome</keyword>
<keyword evidence="3" id="KW-0479">Metal-binding</keyword>
<dbReference type="PROSITE" id="PS51293">
    <property type="entry name" value="SANT"/>
    <property type="match status" value="1"/>
</dbReference>
<organism evidence="13 14">
    <name type="scientific">Spodoptera exigua</name>
    <name type="common">Beet armyworm</name>
    <name type="synonym">Noctua fulgens</name>
    <dbReference type="NCBI Taxonomy" id="7107"/>
    <lineage>
        <taxon>Eukaryota</taxon>
        <taxon>Metazoa</taxon>
        <taxon>Ecdysozoa</taxon>
        <taxon>Arthropoda</taxon>
        <taxon>Hexapoda</taxon>
        <taxon>Insecta</taxon>
        <taxon>Pterygota</taxon>
        <taxon>Neoptera</taxon>
        <taxon>Endopterygota</taxon>
        <taxon>Lepidoptera</taxon>
        <taxon>Glossata</taxon>
        <taxon>Ditrysia</taxon>
        <taxon>Noctuoidea</taxon>
        <taxon>Noctuidae</taxon>
        <taxon>Amphipyrinae</taxon>
        <taxon>Spodoptera</taxon>
    </lineage>
</organism>
<feature type="compositionally biased region" description="Basic and acidic residues" evidence="10">
    <location>
        <begin position="847"/>
        <end position="856"/>
    </location>
</feature>
<feature type="region of interest" description="Disordered" evidence="10">
    <location>
        <begin position="1"/>
        <end position="44"/>
    </location>
</feature>
<feature type="region of interest" description="Disordered" evidence="10">
    <location>
        <begin position="301"/>
        <end position="425"/>
    </location>
</feature>
<dbReference type="GO" id="GO:0000785">
    <property type="term" value="C:chromatin"/>
    <property type="evidence" value="ECO:0007669"/>
    <property type="project" value="TreeGrafter"/>
</dbReference>
<comment type="caution">
    <text evidence="13">The sequence shown here is derived from an EMBL/GenBank/DDBJ whole genome shotgun (WGS) entry which is preliminary data.</text>
</comment>
<evidence type="ECO:0000256" key="3">
    <source>
        <dbReference type="ARBA" id="ARBA00022723"/>
    </source>
</evidence>
<dbReference type="InterPro" id="IPR001005">
    <property type="entry name" value="SANT/Myb"/>
</dbReference>
<dbReference type="FunFam" id="1.10.10.60:FF:000012">
    <property type="entry name" value="Metastasis-associated 1 family, member 3"/>
    <property type="match status" value="1"/>
</dbReference>
<dbReference type="CDD" id="cd00167">
    <property type="entry name" value="SANT"/>
    <property type="match status" value="1"/>
</dbReference>
<evidence type="ECO:0000256" key="7">
    <source>
        <dbReference type="ARBA" id="ARBA00023125"/>
    </source>
</evidence>
<feature type="compositionally biased region" description="Polar residues" evidence="10">
    <location>
        <begin position="330"/>
        <end position="345"/>
    </location>
</feature>
<feature type="domain" description="HTH myb-type" evidence="12">
    <location>
        <begin position="546"/>
        <end position="590"/>
    </location>
</feature>
<feature type="region of interest" description="Disordered" evidence="10">
    <location>
        <begin position="1158"/>
        <end position="1182"/>
    </location>
</feature>
<keyword evidence="7" id="KW-0238">DNA-binding</keyword>
<evidence type="ECO:0008006" key="15">
    <source>
        <dbReference type="Google" id="ProtNLM"/>
    </source>
</evidence>
<feature type="non-terminal residue" evidence="13">
    <location>
        <position position="1260"/>
    </location>
</feature>
<dbReference type="SMART" id="SM00717">
    <property type="entry name" value="SANT"/>
    <property type="match status" value="2"/>
</dbReference>
<dbReference type="Gene3D" id="1.20.5.430">
    <property type="match status" value="1"/>
</dbReference>
<keyword evidence="6 9" id="KW-0175">Coiled coil</keyword>
<name>A0A835G5N3_SPOEX</name>